<dbReference type="STRING" id="1619037.UT67_C0002G0035"/>
<proteinExistence type="predicted"/>
<organism evidence="2 3">
    <name type="scientific">Candidatus Magasanikbacteria bacterium GW2011_GWA2_40_10</name>
    <dbReference type="NCBI Taxonomy" id="1619037"/>
    <lineage>
        <taxon>Bacteria</taxon>
        <taxon>Candidatus Magasanikiibacteriota</taxon>
    </lineage>
</organism>
<gene>
    <name evidence="2" type="ORF">UT67_C0002G0035</name>
</gene>
<evidence type="ECO:0000313" key="3">
    <source>
        <dbReference type="Proteomes" id="UP000034855"/>
    </source>
</evidence>
<evidence type="ECO:0000313" key="2">
    <source>
        <dbReference type="EMBL" id="KKR35411.1"/>
    </source>
</evidence>
<feature type="region of interest" description="Disordered" evidence="1">
    <location>
        <begin position="1"/>
        <end position="22"/>
    </location>
</feature>
<name>A0A0G0QDM0_9BACT</name>
<dbReference type="EMBL" id="LBXR01000002">
    <property type="protein sequence ID" value="KKR35411.1"/>
    <property type="molecule type" value="Genomic_DNA"/>
</dbReference>
<evidence type="ECO:0000256" key="1">
    <source>
        <dbReference type="SAM" id="MobiDB-lite"/>
    </source>
</evidence>
<comment type="caution">
    <text evidence="2">The sequence shown here is derived from an EMBL/GenBank/DDBJ whole genome shotgun (WGS) entry which is preliminary data.</text>
</comment>
<reference evidence="2 3" key="1">
    <citation type="journal article" date="2015" name="Nature">
        <title>rRNA introns, odd ribosomes, and small enigmatic genomes across a large radiation of phyla.</title>
        <authorList>
            <person name="Brown C.T."/>
            <person name="Hug L.A."/>
            <person name="Thomas B.C."/>
            <person name="Sharon I."/>
            <person name="Castelle C.J."/>
            <person name="Singh A."/>
            <person name="Wilkins M.J."/>
            <person name="Williams K.H."/>
            <person name="Banfield J.F."/>
        </authorList>
    </citation>
    <scope>NUCLEOTIDE SEQUENCE [LARGE SCALE GENOMIC DNA]</scope>
</reference>
<sequence>MFGFLRRKPKVESPKLLSPPPSTTVECGMCNAQIETDSMFAHWQTHTVAVEDNPNMVRRDGPLRSTPKQRNMVFIVRRPYFDANYPSLTDKEELTVARYFARAIISLKQQRPEMRFQYVPVCMGGNAQFLKTLLVVVEWDEE</sequence>
<protein>
    <submittedName>
        <fullName evidence="2">Uncharacterized protein</fullName>
    </submittedName>
</protein>
<dbReference type="AlphaFoldDB" id="A0A0G0QDM0"/>
<accession>A0A0G0QDM0</accession>
<dbReference type="Proteomes" id="UP000034855">
    <property type="component" value="Unassembled WGS sequence"/>
</dbReference>